<sequence>MEFSVLKDCCKRHLIAPTGLEPVCSIAVRNTPVNHVPSGLP</sequence>
<evidence type="ECO:0000313" key="1">
    <source>
        <dbReference type="EMBL" id="DAD82238.1"/>
    </source>
</evidence>
<proteinExistence type="predicted"/>
<dbReference type="EMBL" id="BK014913">
    <property type="protein sequence ID" value="DAD82157.1"/>
    <property type="molecule type" value="Genomic_DNA"/>
</dbReference>
<organism evidence="1">
    <name type="scientific">Siphoviridae sp. ctwQg18</name>
    <dbReference type="NCBI Taxonomy" id="2826516"/>
    <lineage>
        <taxon>Viruses</taxon>
        <taxon>Duplodnaviria</taxon>
        <taxon>Heunggongvirae</taxon>
        <taxon>Uroviricota</taxon>
        <taxon>Caudoviricetes</taxon>
    </lineage>
</organism>
<protein>
    <submittedName>
        <fullName evidence="1">Uncharacterized protein</fullName>
    </submittedName>
</protein>
<accession>A0A8S5MJ58</accession>
<dbReference type="EMBL" id="BK014913">
    <property type="protein sequence ID" value="DAD82238.1"/>
    <property type="molecule type" value="Genomic_DNA"/>
</dbReference>
<name>A0A8S5MJ58_9CAUD</name>
<reference evidence="1" key="1">
    <citation type="journal article" date="2021" name="Proc. Natl. Acad. Sci. U.S.A.">
        <title>A Catalog of Tens of Thousands of Viruses from Human Metagenomes Reveals Hidden Associations with Chronic Diseases.</title>
        <authorList>
            <person name="Tisza M.J."/>
            <person name="Buck C.B."/>
        </authorList>
    </citation>
    <scope>NUCLEOTIDE SEQUENCE</scope>
    <source>
        <strain evidence="1">CtwQg18</strain>
    </source>
</reference>